<feature type="compositionally biased region" description="Low complexity" evidence="1">
    <location>
        <begin position="28"/>
        <end position="41"/>
    </location>
</feature>
<evidence type="ECO:0000313" key="2">
    <source>
        <dbReference type="EMBL" id="MFA1554815.1"/>
    </source>
</evidence>
<organism evidence="2 3">
    <name type="scientific">Actinomadura chokoriensis</name>
    <dbReference type="NCBI Taxonomy" id="454156"/>
    <lineage>
        <taxon>Bacteria</taxon>
        <taxon>Bacillati</taxon>
        <taxon>Actinomycetota</taxon>
        <taxon>Actinomycetes</taxon>
        <taxon>Streptosporangiales</taxon>
        <taxon>Thermomonosporaceae</taxon>
        <taxon>Actinomadura</taxon>
    </lineage>
</organism>
<evidence type="ECO:0000256" key="1">
    <source>
        <dbReference type="SAM" id="MobiDB-lite"/>
    </source>
</evidence>
<feature type="compositionally biased region" description="Basic and acidic residues" evidence="1">
    <location>
        <begin position="14"/>
        <end position="26"/>
    </location>
</feature>
<evidence type="ECO:0000313" key="3">
    <source>
        <dbReference type="Proteomes" id="UP001569904"/>
    </source>
</evidence>
<feature type="compositionally biased region" description="Basic residues" evidence="1">
    <location>
        <begin position="46"/>
        <end position="63"/>
    </location>
</feature>
<dbReference type="Proteomes" id="UP001569904">
    <property type="component" value="Unassembled WGS sequence"/>
</dbReference>
<keyword evidence="3" id="KW-1185">Reference proteome</keyword>
<name>A0ABV4QW30_9ACTN</name>
<sequence>MVQPGMRITVDAAMRARDVSRPRPDGAEPPAASGPGPGKTAEPAKRTKAAKNERRRQGKRGAAARKPPENGL</sequence>
<protein>
    <submittedName>
        <fullName evidence="2">Uncharacterized protein</fullName>
    </submittedName>
</protein>
<dbReference type="RefSeq" id="WP_371941397.1">
    <property type="nucleotide sequence ID" value="NZ_JAXCEH010000007.1"/>
</dbReference>
<accession>A0ABV4QW30</accession>
<gene>
    <name evidence="2" type="ORF">SM436_14075</name>
</gene>
<reference evidence="2 3" key="1">
    <citation type="submission" date="2023-11" db="EMBL/GenBank/DDBJ databases">
        <title>Actinomadura monticuli sp. nov., isolated from volcanic ash.</title>
        <authorList>
            <person name="Lee S.D."/>
            <person name="Yang H."/>
            <person name="Kim I.S."/>
        </authorList>
    </citation>
    <scope>NUCLEOTIDE SEQUENCE [LARGE SCALE GENOMIC DNA]</scope>
    <source>
        <strain evidence="2 3">DSM 45346</strain>
    </source>
</reference>
<feature type="region of interest" description="Disordered" evidence="1">
    <location>
        <begin position="1"/>
        <end position="72"/>
    </location>
</feature>
<dbReference type="EMBL" id="JAXCEH010000007">
    <property type="protein sequence ID" value="MFA1554815.1"/>
    <property type="molecule type" value="Genomic_DNA"/>
</dbReference>
<proteinExistence type="predicted"/>
<comment type="caution">
    <text evidence="2">The sequence shown here is derived from an EMBL/GenBank/DDBJ whole genome shotgun (WGS) entry which is preliminary data.</text>
</comment>